<keyword evidence="3" id="KW-1185">Reference proteome</keyword>
<dbReference type="AlphaFoldDB" id="A0A5K7YRL2"/>
<evidence type="ECO:0000256" key="1">
    <source>
        <dbReference type="SAM" id="MobiDB-lite"/>
    </source>
</evidence>
<evidence type="ECO:0000313" key="3">
    <source>
        <dbReference type="Proteomes" id="UP000427906"/>
    </source>
</evidence>
<feature type="region of interest" description="Disordered" evidence="1">
    <location>
        <begin position="1"/>
        <end position="22"/>
    </location>
</feature>
<name>A0A5K7YRL2_9BACT</name>
<accession>A0A5K7YRL2</accession>
<reference evidence="2 3" key="1">
    <citation type="submission" date="2019-11" db="EMBL/GenBank/DDBJ databases">
        <title>Comparative genomics of hydrocarbon-degrading Desulfosarcina strains.</title>
        <authorList>
            <person name="Watanabe M."/>
            <person name="Kojima H."/>
            <person name="Fukui M."/>
        </authorList>
    </citation>
    <scope>NUCLEOTIDE SEQUENCE [LARGE SCALE GENOMIC DNA]</scope>
    <source>
        <strain evidence="2 3">PL12</strain>
    </source>
</reference>
<protein>
    <submittedName>
        <fullName evidence="2">Uncharacterized protein</fullName>
    </submittedName>
</protein>
<organism evidence="2 3">
    <name type="scientific">Desulfosarcina alkanivorans</name>
    <dbReference type="NCBI Taxonomy" id="571177"/>
    <lineage>
        <taxon>Bacteria</taxon>
        <taxon>Pseudomonadati</taxon>
        <taxon>Thermodesulfobacteriota</taxon>
        <taxon>Desulfobacteria</taxon>
        <taxon>Desulfobacterales</taxon>
        <taxon>Desulfosarcinaceae</taxon>
        <taxon>Desulfosarcina</taxon>
    </lineage>
</organism>
<proteinExistence type="predicted"/>
<dbReference type="NCBIfam" id="TIGR04393">
    <property type="entry name" value="rpt_T5SS_PEPC"/>
    <property type="match status" value="5"/>
</dbReference>
<dbReference type="InterPro" id="IPR030895">
    <property type="entry name" value="T5SS_PEPC_rpt"/>
</dbReference>
<dbReference type="KEGG" id="dalk:DSCA_48950"/>
<sequence length="550" mass="55143">MASAVRANIITSGDVSPDDPGTWTSSTRVYIGDDGTGRLAITEGSMMAVYRVYIGHDSGSIGTVTVDGEGSTMTNSDYLVVGDSGTGTLAITDGGSVTNDNAYIGWDYDAIGAVTVDGEGSAWSSSGYIQVGDRSLGTLAITNGGSVTSSGGYIAESSGSTGTVTVDGVGSTWADSVFILIGEADSTGTLKITNGGSVNTVLSSLGIASGSVDTAIIDGVGSTWTNSSYLSVGCAGTATMSITNGGAVTSSSGQIGWGGGGKGTVTVDGSTWTMSESLLMGYDCTGELSITNGGTVTSSYAFVGYGTGSGTTIVTVDVDSELKVGSADDSWKGTISNIETIRLVAGAGAGSGTYTPMSYGTMEGDGSVQALGGVWDETAHTITVSDAVTARGAGGATASLVLTGNQRALITDSGTGKAVGASFMGGDASTAITLTATAVSGVNFASLESRIAEIEEKILSAWSFSTDGYTVSADHPVYLSLYADSAGGLLSLTIWHRMSGEWIEYDASGLTFDGTYASFTVTELGEYAVTAASAVPTKGMPWIPLLLLGE</sequence>
<dbReference type="EMBL" id="AP021874">
    <property type="protein sequence ID" value="BBO70965.1"/>
    <property type="molecule type" value="Genomic_DNA"/>
</dbReference>
<evidence type="ECO:0000313" key="2">
    <source>
        <dbReference type="EMBL" id="BBO70965.1"/>
    </source>
</evidence>
<dbReference type="Proteomes" id="UP000427906">
    <property type="component" value="Chromosome"/>
</dbReference>
<gene>
    <name evidence="2" type="ORF">DSCA_48950</name>
</gene>